<feature type="non-terminal residue" evidence="7">
    <location>
        <position position="170"/>
    </location>
</feature>
<dbReference type="Proteomes" id="UP000471521">
    <property type="component" value="Unassembled WGS sequence"/>
</dbReference>
<evidence type="ECO:0000256" key="2">
    <source>
        <dbReference type="ARBA" id="ARBA00006739"/>
    </source>
</evidence>
<gene>
    <name evidence="7" type="ORF">GRX66_10700</name>
</gene>
<dbReference type="RefSeq" id="WP_159526551.1">
    <property type="nucleotide sequence ID" value="NZ_WUUU01000079.1"/>
</dbReference>
<proteinExistence type="inferred from homology"/>
<dbReference type="EMBL" id="WUUU01000079">
    <property type="protein sequence ID" value="MXR21051.1"/>
    <property type="molecule type" value="Genomic_DNA"/>
</dbReference>
<dbReference type="CDD" id="cd00761">
    <property type="entry name" value="Glyco_tranf_GTA_type"/>
    <property type="match status" value="1"/>
</dbReference>
<dbReference type="GO" id="GO:0016757">
    <property type="term" value="F:glycosyltransferase activity"/>
    <property type="evidence" value="ECO:0007669"/>
    <property type="project" value="UniProtKB-KW"/>
</dbReference>
<feature type="domain" description="Glycosyltransferase 2-like" evidence="6">
    <location>
        <begin position="7"/>
        <end position="163"/>
    </location>
</feature>
<dbReference type="PANTHER" id="PTHR48090">
    <property type="entry name" value="UNDECAPRENYL-PHOSPHATE 4-DEOXY-4-FORMAMIDO-L-ARABINOSE TRANSFERASE-RELATED"/>
    <property type="match status" value="1"/>
</dbReference>
<evidence type="ECO:0000313" key="8">
    <source>
        <dbReference type="Proteomes" id="UP000471521"/>
    </source>
</evidence>
<dbReference type="SUPFAM" id="SSF53448">
    <property type="entry name" value="Nucleotide-diphospho-sugar transferases"/>
    <property type="match status" value="1"/>
</dbReference>
<evidence type="ECO:0000256" key="1">
    <source>
        <dbReference type="ARBA" id="ARBA00001946"/>
    </source>
</evidence>
<dbReference type="OrthoDB" id="46222at2157"/>
<evidence type="ECO:0000313" key="7">
    <source>
        <dbReference type="EMBL" id="MXR21051.1"/>
    </source>
</evidence>
<evidence type="ECO:0000256" key="4">
    <source>
        <dbReference type="ARBA" id="ARBA00022679"/>
    </source>
</evidence>
<sequence>MESPRASIIVRCYNEADHLGKLLHGLAEQTLQEFEIILVDSGSTDGTIEIAESFAVDEVVYIDPEDFSFGRALNYGCEAASGEFCVIASAHVYPKRDDWLEQLLDMFEEDVALVYGKQRGNDVTTFSENQIFKQWFPAHDIERQDHPFCNNANAAIRRELWEEYPYDEQL</sequence>
<dbReference type="Pfam" id="PF00535">
    <property type="entry name" value="Glycos_transf_2"/>
    <property type="match status" value="1"/>
</dbReference>
<dbReference type="AlphaFoldDB" id="A0A6B0SMY0"/>
<evidence type="ECO:0000256" key="5">
    <source>
        <dbReference type="ARBA" id="ARBA00022842"/>
    </source>
</evidence>
<keyword evidence="8" id="KW-1185">Reference proteome</keyword>
<protein>
    <submittedName>
        <fullName evidence="7">Glycosyltransferase</fullName>
    </submittedName>
</protein>
<keyword evidence="4 7" id="KW-0808">Transferase</keyword>
<comment type="similarity">
    <text evidence="2">Belongs to the glycosyltransferase 2 family.</text>
</comment>
<comment type="cofactor">
    <cofactor evidence="1">
        <name>Mg(2+)</name>
        <dbReference type="ChEBI" id="CHEBI:18420"/>
    </cofactor>
</comment>
<comment type="caution">
    <text evidence="7">The sequence shown here is derived from an EMBL/GenBank/DDBJ whole genome shotgun (WGS) entry which is preliminary data.</text>
</comment>
<reference evidence="7 8" key="1">
    <citation type="submission" date="2019-12" db="EMBL/GenBank/DDBJ databases">
        <title>Isolation and characterization of three novel carbon monoxide-oxidizing members of Halobacteria from salione crusts and soils.</title>
        <authorList>
            <person name="Myers M.R."/>
            <person name="King G.M."/>
        </authorList>
    </citation>
    <scope>NUCLEOTIDE SEQUENCE [LARGE SCALE GENOMIC DNA]</scope>
    <source>
        <strain evidence="7 8">PCN9</strain>
    </source>
</reference>
<dbReference type="InterPro" id="IPR001173">
    <property type="entry name" value="Glyco_trans_2-like"/>
</dbReference>
<evidence type="ECO:0000256" key="3">
    <source>
        <dbReference type="ARBA" id="ARBA00022676"/>
    </source>
</evidence>
<keyword evidence="3" id="KW-0328">Glycosyltransferase</keyword>
<evidence type="ECO:0000259" key="6">
    <source>
        <dbReference type="Pfam" id="PF00535"/>
    </source>
</evidence>
<dbReference type="PANTHER" id="PTHR48090:SF10">
    <property type="entry name" value="GLUCOSYL-3-PHOSPHOGLYCERATE SYNTHASE"/>
    <property type="match status" value="1"/>
</dbReference>
<organism evidence="7 8">
    <name type="scientific">Halobacterium bonnevillei</name>
    <dbReference type="NCBI Taxonomy" id="2692200"/>
    <lineage>
        <taxon>Archaea</taxon>
        <taxon>Methanobacteriati</taxon>
        <taxon>Methanobacteriota</taxon>
        <taxon>Stenosarchaea group</taxon>
        <taxon>Halobacteria</taxon>
        <taxon>Halobacteriales</taxon>
        <taxon>Halobacteriaceae</taxon>
        <taxon>Halobacterium</taxon>
    </lineage>
</organism>
<name>A0A6B0SMY0_9EURY</name>
<accession>A0A6B0SMY0</accession>
<keyword evidence="5" id="KW-0460">Magnesium</keyword>
<dbReference type="InterPro" id="IPR050256">
    <property type="entry name" value="Glycosyltransferase_2"/>
</dbReference>
<dbReference type="Gene3D" id="3.90.550.10">
    <property type="entry name" value="Spore Coat Polysaccharide Biosynthesis Protein SpsA, Chain A"/>
    <property type="match status" value="1"/>
</dbReference>
<dbReference type="InterPro" id="IPR029044">
    <property type="entry name" value="Nucleotide-diphossugar_trans"/>
</dbReference>